<keyword evidence="3" id="KW-0949">S-adenosyl-L-methionine</keyword>
<dbReference type="InterPro" id="IPR002935">
    <property type="entry name" value="SAM_O-MeTrfase"/>
</dbReference>
<evidence type="ECO:0000256" key="3">
    <source>
        <dbReference type="ARBA" id="ARBA00022691"/>
    </source>
</evidence>
<dbReference type="PANTHER" id="PTHR43167">
    <property type="entry name" value="PUTATIVE (AFU_ORTHOLOGUE AFUA_6G01830)-RELATED"/>
    <property type="match status" value="1"/>
</dbReference>
<proteinExistence type="predicted"/>
<dbReference type="Pfam" id="PF13578">
    <property type="entry name" value="Methyltransf_24"/>
    <property type="match status" value="1"/>
</dbReference>
<dbReference type="EC" id="2.1.1.-" evidence="4"/>
<gene>
    <name evidence="4" type="ORF">RM697_11255</name>
</gene>
<evidence type="ECO:0000313" key="5">
    <source>
        <dbReference type="Proteomes" id="UP001259492"/>
    </source>
</evidence>
<dbReference type="EMBL" id="JAVRIA010000006">
    <property type="protein sequence ID" value="MDT0559231.1"/>
    <property type="molecule type" value="Genomic_DNA"/>
</dbReference>
<dbReference type="Gene3D" id="3.40.50.150">
    <property type="entry name" value="Vaccinia Virus protein VP39"/>
    <property type="match status" value="1"/>
</dbReference>
<evidence type="ECO:0000313" key="4">
    <source>
        <dbReference type="EMBL" id="MDT0559231.1"/>
    </source>
</evidence>
<sequence>MHTIKINTIEQTLDMLHNDAKKDFMRMGRGLMKSVFRPMQPSDFKDAYLPISKEQGEVMRQLIIDNDCKHIVEFGTSFGISTIYLADAARQTEGDVTTTELIESKAQKALQNITEAGLNNYVNILVGDAMLTLKDYSKPIDFLFLDGWKDLYLPLFKMLEPRFHAGTLIYADNMDMSGTQDYANYVLGRSSYTTQTVHHGKAFLTTSI</sequence>
<comment type="caution">
    <text evidence="4">The sequence shown here is derived from an EMBL/GenBank/DDBJ whole genome shotgun (WGS) entry which is preliminary data.</text>
</comment>
<dbReference type="RefSeq" id="WP_311427994.1">
    <property type="nucleotide sequence ID" value="NZ_JAVRIA010000006.1"/>
</dbReference>
<organism evidence="4 5">
    <name type="scientific">Microcosmobacter mediterraneus</name>
    <dbReference type="NCBI Taxonomy" id="3075607"/>
    <lineage>
        <taxon>Bacteria</taxon>
        <taxon>Pseudomonadati</taxon>
        <taxon>Bacteroidota</taxon>
        <taxon>Flavobacteriia</taxon>
        <taxon>Flavobacteriales</taxon>
        <taxon>Flavobacteriaceae</taxon>
        <taxon>Microcosmobacter</taxon>
    </lineage>
</organism>
<keyword evidence="1 4" id="KW-0489">Methyltransferase</keyword>
<evidence type="ECO:0000256" key="2">
    <source>
        <dbReference type="ARBA" id="ARBA00022679"/>
    </source>
</evidence>
<keyword evidence="2 4" id="KW-0808">Transferase</keyword>
<evidence type="ECO:0000256" key="1">
    <source>
        <dbReference type="ARBA" id="ARBA00022603"/>
    </source>
</evidence>
<keyword evidence="5" id="KW-1185">Reference proteome</keyword>
<dbReference type="PANTHER" id="PTHR43167:SF1">
    <property type="entry name" value="PUTATIVE (AFU_ORTHOLOGUE AFUA_6G01830)-RELATED"/>
    <property type="match status" value="1"/>
</dbReference>
<dbReference type="PROSITE" id="PS51682">
    <property type="entry name" value="SAM_OMT_I"/>
    <property type="match status" value="1"/>
</dbReference>
<name>A0ABU2YM69_9FLAO</name>
<dbReference type="GO" id="GO:0008168">
    <property type="term" value="F:methyltransferase activity"/>
    <property type="evidence" value="ECO:0007669"/>
    <property type="project" value="UniProtKB-KW"/>
</dbReference>
<protein>
    <submittedName>
        <fullName evidence="4">Class I SAM-dependent methyltransferase</fullName>
        <ecNumber evidence="4">2.1.1.-</ecNumber>
    </submittedName>
</protein>
<dbReference type="SUPFAM" id="SSF53335">
    <property type="entry name" value="S-adenosyl-L-methionine-dependent methyltransferases"/>
    <property type="match status" value="1"/>
</dbReference>
<dbReference type="GO" id="GO:0032259">
    <property type="term" value="P:methylation"/>
    <property type="evidence" value="ECO:0007669"/>
    <property type="project" value="UniProtKB-KW"/>
</dbReference>
<dbReference type="InterPro" id="IPR029063">
    <property type="entry name" value="SAM-dependent_MTases_sf"/>
</dbReference>
<accession>A0ABU2YM69</accession>
<reference evidence="4 5" key="1">
    <citation type="submission" date="2023-09" db="EMBL/GenBank/DDBJ databases">
        <authorList>
            <person name="Rey-Velasco X."/>
        </authorList>
    </citation>
    <scope>NUCLEOTIDE SEQUENCE [LARGE SCALE GENOMIC DNA]</scope>
    <source>
        <strain evidence="4 5">W332</strain>
    </source>
</reference>
<dbReference type="Proteomes" id="UP001259492">
    <property type="component" value="Unassembled WGS sequence"/>
</dbReference>